<dbReference type="RefSeq" id="WP_344998106.1">
    <property type="nucleotide sequence ID" value="NZ_BAAAXV010000009.1"/>
</dbReference>
<feature type="transmembrane region" description="Helical" evidence="1">
    <location>
        <begin position="40"/>
        <end position="58"/>
    </location>
</feature>
<comment type="caution">
    <text evidence="2">The sequence shown here is derived from an EMBL/GenBank/DDBJ whole genome shotgun (WGS) entry which is preliminary data.</text>
</comment>
<dbReference type="EMBL" id="JBHMBW010000040">
    <property type="protein sequence ID" value="MFB9628227.1"/>
    <property type="molecule type" value="Genomic_DNA"/>
</dbReference>
<gene>
    <name evidence="2" type="ORF">ACFFSA_34510</name>
</gene>
<reference evidence="2 3" key="1">
    <citation type="submission" date="2024-09" db="EMBL/GenBank/DDBJ databases">
        <authorList>
            <person name="Sun Q."/>
            <person name="Mori K."/>
        </authorList>
    </citation>
    <scope>NUCLEOTIDE SEQUENCE [LARGE SCALE GENOMIC DNA]</scope>
    <source>
        <strain evidence="2 3">JCM 3143</strain>
    </source>
</reference>
<organism evidence="2 3">
    <name type="scientific">Nonomuraea helvata</name>
    <dbReference type="NCBI Taxonomy" id="37484"/>
    <lineage>
        <taxon>Bacteria</taxon>
        <taxon>Bacillati</taxon>
        <taxon>Actinomycetota</taxon>
        <taxon>Actinomycetes</taxon>
        <taxon>Streptosporangiales</taxon>
        <taxon>Streptosporangiaceae</taxon>
        <taxon>Nonomuraea</taxon>
    </lineage>
</organism>
<keyword evidence="3" id="KW-1185">Reference proteome</keyword>
<evidence type="ECO:0000313" key="2">
    <source>
        <dbReference type="EMBL" id="MFB9628227.1"/>
    </source>
</evidence>
<evidence type="ECO:0000313" key="3">
    <source>
        <dbReference type="Proteomes" id="UP001589532"/>
    </source>
</evidence>
<evidence type="ECO:0000256" key="1">
    <source>
        <dbReference type="SAM" id="Phobius"/>
    </source>
</evidence>
<dbReference type="Proteomes" id="UP001589532">
    <property type="component" value="Unassembled WGS sequence"/>
</dbReference>
<keyword evidence="1" id="KW-0812">Transmembrane</keyword>
<sequence>MQIIYRPRWSLAFFSGGVGAIVVAVVYCILAIALGLPAGLTAGVTVAASMLYLLFIVMKVRRRSLTVTEEGMIAQRDTFRVAVNWSDFVDVQSKRIGGLYPVDVMTFSGGAVEPVDVSGRRRKAVPSKVHTIGADRRIQVGVYASDWRTGPIGELVARHSSQGQGVE</sequence>
<protein>
    <recommendedName>
        <fullName evidence="4">PH domain-containing protein</fullName>
    </recommendedName>
</protein>
<name>A0ABV5S985_9ACTN</name>
<evidence type="ECO:0008006" key="4">
    <source>
        <dbReference type="Google" id="ProtNLM"/>
    </source>
</evidence>
<accession>A0ABV5S985</accession>
<proteinExistence type="predicted"/>
<keyword evidence="1" id="KW-1133">Transmembrane helix</keyword>
<keyword evidence="1" id="KW-0472">Membrane</keyword>
<feature type="transmembrane region" description="Helical" evidence="1">
    <location>
        <begin position="12"/>
        <end position="34"/>
    </location>
</feature>